<dbReference type="Proteomes" id="UP000010866">
    <property type="component" value="Chromosome"/>
</dbReference>
<keyword evidence="2" id="KW-1003">Cell membrane</keyword>
<proteinExistence type="predicted"/>
<feature type="transmembrane region" description="Helical" evidence="6">
    <location>
        <begin position="298"/>
        <end position="318"/>
    </location>
</feature>
<sequence>MSVRKELLQKFGLIGFANLVFSLNSIILLPVLTKNLSILEYGIWAQVVVTVGFAPLLLMFGLQYSMARFIQSVDSKKDIQEIFYSVLSFVAIISLLASICVYIGADIISFLLFDGEVAIAQLLSVIIFTESINAVLIHFFRSIQETKKYTIFLLMQTLIHIFLTSTLVLLGQGIYGATFAIIIKGILMFIVMFYFVIKKIGFKLPKFKFLREHIAFGLPTMPSELSTGIVSSSDRVIISYLLGPIFVGYYAPAYTLGNNIMFGLIAPISLILPPFLAKLYDGKDIVNVKNIIENTLKYFLFIGIPAVFGLSILSKPILELLTTNEIASEGYFILSITAISTLLFGVSTIINQIFILKKKTQIIGKIWLTSAILKVTLNFFIIPHIGIIGAAFVTLIVFMFSLTFSMYYCLKLIRLKMDYIFISKGILASVLMALPILIVHPIGFIEMSMWIVISIFLYISIMLCFHAFKKEEVEYLRNKISSTLNR</sequence>
<dbReference type="AlphaFoldDB" id="L0KX30"/>
<feature type="transmembrane region" description="Helical" evidence="6">
    <location>
        <begin position="449"/>
        <end position="468"/>
    </location>
</feature>
<dbReference type="GO" id="GO:0005886">
    <property type="term" value="C:plasma membrane"/>
    <property type="evidence" value="ECO:0007669"/>
    <property type="project" value="UniProtKB-SubCell"/>
</dbReference>
<feature type="transmembrane region" description="Helical" evidence="6">
    <location>
        <begin position="421"/>
        <end position="443"/>
    </location>
</feature>
<organism evidence="7 8">
    <name type="scientific">Methanomethylovorans hollandica (strain DSM 15978 / NBRC 107637 / DMS1)</name>
    <dbReference type="NCBI Taxonomy" id="867904"/>
    <lineage>
        <taxon>Archaea</taxon>
        <taxon>Methanobacteriati</taxon>
        <taxon>Methanobacteriota</taxon>
        <taxon>Stenosarchaea group</taxon>
        <taxon>Methanomicrobia</taxon>
        <taxon>Methanosarcinales</taxon>
        <taxon>Methanosarcinaceae</taxon>
        <taxon>Methanomethylovorans</taxon>
    </lineage>
</organism>
<keyword evidence="3 6" id="KW-0812">Transmembrane</keyword>
<evidence type="ECO:0000256" key="5">
    <source>
        <dbReference type="ARBA" id="ARBA00023136"/>
    </source>
</evidence>
<evidence type="ECO:0000313" key="8">
    <source>
        <dbReference type="Proteomes" id="UP000010866"/>
    </source>
</evidence>
<evidence type="ECO:0000256" key="3">
    <source>
        <dbReference type="ARBA" id="ARBA00022692"/>
    </source>
</evidence>
<keyword evidence="5 6" id="KW-0472">Membrane</keyword>
<keyword evidence="4 6" id="KW-1133">Transmembrane helix</keyword>
<feature type="transmembrane region" description="Helical" evidence="6">
    <location>
        <begin position="117"/>
        <end position="137"/>
    </location>
</feature>
<evidence type="ECO:0000256" key="1">
    <source>
        <dbReference type="ARBA" id="ARBA00004651"/>
    </source>
</evidence>
<accession>L0KX30</accession>
<dbReference type="PANTHER" id="PTHR30250:SF11">
    <property type="entry name" value="O-ANTIGEN TRANSPORTER-RELATED"/>
    <property type="match status" value="1"/>
</dbReference>
<dbReference type="RefSeq" id="WP_015324846.1">
    <property type="nucleotide sequence ID" value="NC_019977.1"/>
</dbReference>
<gene>
    <name evidence="7" type="ordered locus">Metho_1476</name>
</gene>
<dbReference type="HOGENOM" id="CLU_022017_7_3_2"/>
<feature type="transmembrane region" description="Helical" evidence="6">
    <location>
        <begin position="174"/>
        <end position="197"/>
    </location>
</feature>
<dbReference type="OrthoDB" id="112053at2157"/>
<dbReference type="KEGG" id="mhz:Metho_1476"/>
<feature type="transmembrane region" description="Helical" evidence="6">
    <location>
        <begin position="236"/>
        <end position="254"/>
    </location>
</feature>
<evidence type="ECO:0000313" key="7">
    <source>
        <dbReference type="EMBL" id="AGB49681.1"/>
    </source>
</evidence>
<feature type="transmembrane region" description="Helical" evidence="6">
    <location>
        <begin position="330"/>
        <end position="350"/>
    </location>
</feature>
<dbReference type="CDD" id="cd13128">
    <property type="entry name" value="MATE_Wzx_like"/>
    <property type="match status" value="1"/>
</dbReference>
<feature type="transmembrane region" description="Helical" evidence="6">
    <location>
        <begin position="82"/>
        <end position="105"/>
    </location>
</feature>
<feature type="transmembrane region" description="Helical" evidence="6">
    <location>
        <begin position="362"/>
        <end position="381"/>
    </location>
</feature>
<evidence type="ECO:0000256" key="4">
    <source>
        <dbReference type="ARBA" id="ARBA00022989"/>
    </source>
</evidence>
<comment type="subcellular location">
    <subcellularLocation>
        <location evidence="1">Cell membrane</location>
        <topology evidence="1">Multi-pass membrane protein</topology>
    </subcellularLocation>
</comment>
<feature type="transmembrane region" description="Helical" evidence="6">
    <location>
        <begin position="387"/>
        <end position="409"/>
    </location>
</feature>
<feature type="transmembrane region" description="Helical" evidence="6">
    <location>
        <begin position="260"/>
        <end position="277"/>
    </location>
</feature>
<dbReference type="PANTHER" id="PTHR30250">
    <property type="entry name" value="PST FAMILY PREDICTED COLANIC ACID TRANSPORTER"/>
    <property type="match status" value="1"/>
</dbReference>
<dbReference type="GeneID" id="14407285"/>
<evidence type="ECO:0000256" key="2">
    <source>
        <dbReference type="ARBA" id="ARBA00022475"/>
    </source>
</evidence>
<reference evidence="8" key="1">
    <citation type="submission" date="2012-02" db="EMBL/GenBank/DDBJ databases">
        <title>Complete sequence of chromosome of Methanomethylovorans hollandica DSM 15978.</title>
        <authorList>
            <person name="Lucas S."/>
            <person name="Copeland A."/>
            <person name="Lapidus A."/>
            <person name="Glavina del Rio T."/>
            <person name="Dalin E."/>
            <person name="Tice H."/>
            <person name="Bruce D."/>
            <person name="Goodwin L."/>
            <person name="Pitluck S."/>
            <person name="Peters L."/>
            <person name="Mikhailova N."/>
            <person name="Held B."/>
            <person name="Kyrpides N."/>
            <person name="Mavromatis K."/>
            <person name="Ivanova N."/>
            <person name="Brettin T."/>
            <person name="Detter J.C."/>
            <person name="Han C."/>
            <person name="Larimer F."/>
            <person name="Land M."/>
            <person name="Hauser L."/>
            <person name="Markowitz V."/>
            <person name="Cheng J.-F."/>
            <person name="Hugenholtz P."/>
            <person name="Woyke T."/>
            <person name="Wu D."/>
            <person name="Spring S."/>
            <person name="Schroeder M."/>
            <person name="Brambilla E."/>
            <person name="Klenk H.-P."/>
            <person name="Eisen J.A."/>
        </authorList>
    </citation>
    <scope>NUCLEOTIDE SEQUENCE [LARGE SCALE GENOMIC DNA]</scope>
    <source>
        <strain evidence="8">DSM 15978 / NBRC 107637 / DMS1</strain>
    </source>
</reference>
<feature type="transmembrane region" description="Helical" evidence="6">
    <location>
        <begin position="12"/>
        <end position="31"/>
    </location>
</feature>
<dbReference type="EMBL" id="CP003362">
    <property type="protein sequence ID" value="AGB49681.1"/>
    <property type="molecule type" value="Genomic_DNA"/>
</dbReference>
<protein>
    <submittedName>
        <fullName evidence="7">Membrane protein involved in the export of O-antigen and teichoic acid</fullName>
    </submittedName>
</protein>
<keyword evidence="8" id="KW-1185">Reference proteome</keyword>
<dbReference type="InterPro" id="IPR050833">
    <property type="entry name" value="Poly_Biosynth_Transport"/>
</dbReference>
<name>L0KX30_METHD</name>
<evidence type="ECO:0000256" key="6">
    <source>
        <dbReference type="SAM" id="Phobius"/>
    </source>
</evidence>
<feature type="transmembrane region" description="Helical" evidence="6">
    <location>
        <begin position="43"/>
        <end position="62"/>
    </location>
</feature>
<dbReference type="Pfam" id="PF13440">
    <property type="entry name" value="Polysacc_synt_3"/>
    <property type="match status" value="1"/>
</dbReference>
<feature type="transmembrane region" description="Helical" evidence="6">
    <location>
        <begin position="149"/>
        <end position="168"/>
    </location>
</feature>
<dbReference type="STRING" id="867904.Metho_1476"/>